<evidence type="ECO:0008006" key="4">
    <source>
        <dbReference type="Google" id="ProtNLM"/>
    </source>
</evidence>
<name>A0ABD3BJN7_9LAMI</name>
<keyword evidence="3" id="KW-1185">Reference proteome</keyword>
<evidence type="ECO:0000313" key="3">
    <source>
        <dbReference type="Proteomes" id="UP001632038"/>
    </source>
</evidence>
<feature type="region of interest" description="Disordered" evidence="1">
    <location>
        <begin position="1"/>
        <end position="32"/>
    </location>
</feature>
<comment type="caution">
    <text evidence="2">The sequence shown here is derived from an EMBL/GenBank/DDBJ whole genome shotgun (WGS) entry which is preliminary data.</text>
</comment>
<evidence type="ECO:0000313" key="2">
    <source>
        <dbReference type="EMBL" id="KAL3617246.1"/>
    </source>
</evidence>
<dbReference type="EMBL" id="JAVIJP010000086">
    <property type="protein sequence ID" value="KAL3617246.1"/>
    <property type="molecule type" value="Genomic_DNA"/>
</dbReference>
<protein>
    <recommendedName>
        <fullName evidence="4">RRM domain-containing protein</fullName>
    </recommendedName>
</protein>
<feature type="compositionally biased region" description="Low complexity" evidence="1">
    <location>
        <begin position="1"/>
        <end position="16"/>
    </location>
</feature>
<dbReference type="Proteomes" id="UP001632038">
    <property type="component" value="Unassembled WGS sequence"/>
</dbReference>
<sequence length="150" mass="16311">MADSDPPTLPTPSGDGSPTGGDDDDRGAGPSGEIILTVDENGRLVFSGSPDGDGDEVFMVDDVIWDPRRTVVVHDYPLTRMTEFEWFLGLFGETIEVRVVSIVPMVGLVVYRHRDFADFAIDTRYASIGGGVRIELHSGMVLCPVCSPYF</sequence>
<accession>A0ABD3BJN7</accession>
<organism evidence="2 3">
    <name type="scientific">Castilleja foliolosa</name>
    <dbReference type="NCBI Taxonomy" id="1961234"/>
    <lineage>
        <taxon>Eukaryota</taxon>
        <taxon>Viridiplantae</taxon>
        <taxon>Streptophyta</taxon>
        <taxon>Embryophyta</taxon>
        <taxon>Tracheophyta</taxon>
        <taxon>Spermatophyta</taxon>
        <taxon>Magnoliopsida</taxon>
        <taxon>eudicotyledons</taxon>
        <taxon>Gunneridae</taxon>
        <taxon>Pentapetalae</taxon>
        <taxon>asterids</taxon>
        <taxon>lamiids</taxon>
        <taxon>Lamiales</taxon>
        <taxon>Orobanchaceae</taxon>
        <taxon>Pedicularideae</taxon>
        <taxon>Castillejinae</taxon>
        <taxon>Castilleja</taxon>
    </lineage>
</organism>
<evidence type="ECO:0000256" key="1">
    <source>
        <dbReference type="SAM" id="MobiDB-lite"/>
    </source>
</evidence>
<reference evidence="3" key="1">
    <citation type="journal article" date="2024" name="IScience">
        <title>Strigolactones Initiate the Formation of Haustorium-like Structures in Castilleja.</title>
        <authorList>
            <person name="Buerger M."/>
            <person name="Peterson D."/>
            <person name="Chory J."/>
        </authorList>
    </citation>
    <scope>NUCLEOTIDE SEQUENCE [LARGE SCALE GENOMIC DNA]</scope>
</reference>
<proteinExistence type="predicted"/>
<gene>
    <name evidence="2" type="ORF">CASFOL_038993</name>
</gene>
<dbReference type="AlphaFoldDB" id="A0ABD3BJN7"/>